<evidence type="ECO:0000313" key="5">
    <source>
        <dbReference type="Proteomes" id="UP000449678"/>
    </source>
</evidence>
<evidence type="ECO:0000256" key="1">
    <source>
        <dbReference type="ARBA" id="ARBA00023125"/>
    </source>
</evidence>
<gene>
    <name evidence="4" type="ORF">GTP38_23180</name>
</gene>
<dbReference type="InterPro" id="IPR013762">
    <property type="entry name" value="Integrase-like_cat_sf"/>
</dbReference>
<keyword evidence="5" id="KW-1185">Reference proteome</keyword>
<name>A0ABW9VC75_9BURK</name>
<protein>
    <submittedName>
        <fullName evidence="4">Tyrosine-type recombinase/integrase</fullName>
    </submittedName>
</protein>
<proteinExistence type="predicted"/>
<reference evidence="4 5" key="1">
    <citation type="submission" date="2019-12" db="EMBL/GenBank/DDBJ databases">
        <title>Novel species isolated from a subtropical stream in China.</title>
        <authorList>
            <person name="Lu H."/>
        </authorList>
    </citation>
    <scope>NUCLEOTIDE SEQUENCE [LARGE SCALE GENOMIC DNA]</scope>
    <source>
        <strain evidence="4 5">FT94W</strain>
    </source>
</reference>
<dbReference type="EMBL" id="WWCO01000025">
    <property type="protein sequence ID" value="MYM37234.1"/>
    <property type="molecule type" value="Genomic_DNA"/>
</dbReference>
<sequence>MRPKTSGSKLPPRMIARKRKRAGGKTYILYMYNGRDEKGNRKEISLGTDLDAAKRKWAELDCSPVPVDATMMSSIFDRYIRDILPKKAASTQRENMLCFTHLRPVFDLAPIEAIKPAAIASYRDARSAPVRANREIALLSHVFNMAREWGITNAENPCKGVRKNKERPRDYYAEEDVWDAVYAIGVPELQEAMDLAYLTGQRPADVLAMAERQIRNDELHVRQGKTKHVLRIRLSVGDTRTKLGNLVDRLMAKAVRPMSGELLCTEAGVPLSPKMIRDRFEDARAAAATKAEESHQRDLAKRIRNFQFRDIRPKAASEIESLEDASKLLGHTSQQITKQVYRRAGEVVKPTK</sequence>
<dbReference type="PROSITE" id="PS51898">
    <property type="entry name" value="TYR_RECOMBINASE"/>
    <property type="match status" value="1"/>
</dbReference>
<dbReference type="InterPro" id="IPR011010">
    <property type="entry name" value="DNA_brk_join_enz"/>
</dbReference>
<keyword evidence="1" id="KW-0238">DNA-binding</keyword>
<dbReference type="SUPFAM" id="SSF56349">
    <property type="entry name" value="DNA breaking-rejoining enzymes"/>
    <property type="match status" value="1"/>
</dbReference>
<evidence type="ECO:0000313" key="4">
    <source>
        <dbReference type="EMBL" id="MYM37234.1"/>
    </source>
</evidence>
<dbReference type="Pfam" id="PF00589">
    <property type="entry name" value="Phage_integrase"/>
    <property type="match status" value="1"/>
</dbReference>
<comment type="caution">
    <text evidence="4">The sequence shown here is derived from an EMBL/GenBank/DDBJ whole genome shotgun (WGS) entry which is preliminary data.</text>
</comment>
<evidence type="ECO:0000256" key="2">
    <source>
        <dbReference type="ARBA" id="ARBA00023172"/>
    </source>
</evidence>
<organism evidence="4 5">
    <name type="scientific">Duganella lactea</name>
    <dbReference type="NCBI Taxonomy" id="2692173"/>
    <lineage>
        <taxon>Bacteria</taxon>
        <taxon>Pseudomonadati</taxon>
        <taxon>Pseudomonadota</taxon>
        <taxon>Betaproteobacteria</taxon>
        <taxon>Burkholderiales</taxon>
        <taxon>Oxalobacteraceae</taxon>
        <taxon>Telluria group</taxon>
        <taxon>Duganella</taxon>
    </lineage>
</organism>
<accession>A0ABW9VC75</accession>
<keyword evidence="2" id="KW-0233">DNA recombination</keyword>
<dbReference type="Proteomes" id="UP000449678">
    <property type="component" value="Unassembled WGS sequence"/>
</dbReference>
<dbReference type="InterPro" id="IPR010998">
    <property type="entry name" value="Integrase_recombinase_N"/>
</dbReference>
<feature type="domain" description="Tyr recombinase" evidence="3">
    <location>
        <begin position="167"/>
        <end position="352"/>
    </location>
</feature>
<dbReference type="RefSeq" id="WP_160992577.1">
    <property type="nucleotide sequence ID" value="NZ_WWCO01000025.1"/>
</dbReference>
<dbReference type="Gene3D" id="1.10.150.130">
    <property type="match status" value="1"/>
</dbReference>
<dbReference type="InterPro" id="IPR002104">
    <property type="entry name" value="Integrase_catalytic"/>
</dbReference>
<evidence type="ECO:0000259" key="3">
    <source>
        <dbReference type="PROSITE" id="PS51898"/>
    </source>
</evidence>
<dbReference type="Gene3D" id="1.10.443.10">
    <property type="entry name" value="Intergrase catalytic core"/>
    <property type="match status" value="1"/>
</dbReference>